<protein>
    <submittedName>
        <fullName evidence="2">Putative secreted protein</fullName>
    </submittedName>
</protein>
<feature type="signal peptide" evidence="1">
    <location>
        <begin position="1"/>
        <end position="20"/>
    </location>
</feature>
<feature type="chain" id="PRO_5014682455" evidence="1">
    <location>
        <begin position="21"/>
        <end position="86"/>
    </location>
</feature>
<organism evidence="2">
    <name type="scientific">Anopheles darlingi</name>
    <name type="common">Mosquito</name>
    <dbReference type="NCBI Taxonomy" id="43151"/>
    <lineage>
        <taxon>Eukaryota</taxon>
        <taxon>Metazoa</taxon>
        <taxon>Ecdysozoa</taxon>
        <taxon>Arthropoda</taxon>
        <taxon>Hexapoda</taxon>
        <taxon>Insecta</taxon>
        <taxon>Pterygota</taxon>
        <taxon>Neoptera</taxon>
        <taxon>Endopterygota</taxon>
        <taxon>Diptera</taxon>
        <taxon>Nematocera</taxon>
        <taxon>Culicoidea</taxon>
        <taxon>Culicidae</taxon>
        <taxon>Anophelinae</taxon>
        <taxon>Anopheles</taxon>
    </lineage>
</organism>
<name>A0A2M4D4U4_ANODA</name>
<accession>A0A2M4D4U4</accession>
<evidence type="ECO:0000256" key="1">
    <source>
        <dbReference type="SAM" id="SignalP"/>
    </source>
</evidence>
<proteinExistence type="predicted"/>
<reference evidence="2" key="1">
    <citation type="submission" date="2018-01" db="EMBL/GenBank/DDBJ databases">
        <title>An insight into the sialome of Amazonian anophelines.</title>
        <authorList>
            <person name="Ribeiro J.M."/>
            <person name="Scarpassa V."/>
            <person name="Calvo E."/>
        </authorList>
    </citation>
    <scope>NUCLEOTIDE SEQUENCE</scope>
</reference>
<evidence type="ECO:0000313" key="2">
    <source>
        <dbReference type="EMBL" id="MBW72573.1"/>
    </source>
</evidence>
<dbReference type="EMBL" id="GGFL01008395">
    <property type="protein sequence ID" value="MBW72573.1"/>
    <property type="molecule type" value="Transcribed_RNA"/>
</dbReference>
<dbReference type="AlphaFoldDB" id="A0A2M4D4U4"/>
<sequence>MSAAGFFYFFLLLLLQVCYKMCFNEAEGSKHAVSFQAGGAHRRHFWQGRFDSPWVRTVCSSVTLRSSVVFHGELRRNGLRCAHPKD</sequence>
<keyword evidence="1" id="KW-0732">Signal</keyword>